<evidence type="ECO:0000313" key="2">
    <source>
        <dbReference type="Proteomes" id="UP000606921"/>
    </source>
</evidence>
<name>A0ABN7JFQ2_9HYPH</name>
<comment type="caution">
    <text evidence="1">The sequence shown here is derived from an EMBL/GenBank/DDBJ whole genome shotgun (WGS) entry which is preliminary data.</text>
</comment>
<evidence type="ECO:0000313" key="1">
    <source>
        <dbReference type="EMBL" id="CAD7028553.1"/>
    </source>
</evidence>
<reference evidence="1 2" key="1">
    <citation type="submission" date="2020-11" db="EMBL/GenBank/DDBJ databases">
        <authorList>
            <person name="Lassalle F."/>
        </authorList>
    </citation>
    <scope>NUCLEOTIDE SEQUENCE [LARGE SCALE GENOMIC DNA]</scope>
    <source>
        <strain evidence="1 2">JC140</strain>
    </source>
</reference>
<dbReference type="EMBL" id="CABFWF030000006">
    <property type="protein sequence ID" value="CAD7028553.1"/>
    <property type="molecule type" value="Genomic_DNA"/>
</dbReference>
<accession>A0ABN7JFQ2</accession>
<keyword evidence="2" id="KW-1185">Reference proteome</keyword>
<dbReference type="RefSeq" id="WP_142521470.1">
    <property type="nucleotide sequence ID" value="NZ_CABFWF030000006.1"/>
</dbReference>
<protein>
    <recommendedName>
        <fullName evidence="3">Transposase</fullName>
    </recommendedName>
</protein>
<proteinExistence type="predicted"/>
<dbReference type="Proteomes" id="UP000606921">
    <property type="component" value="Unassembled WGS sequence"/>
</dbReference>
<sequence length="65" mass="8119">MSRRDRSLYLWQEFYAWFPVHPSDESDVFWLETVWRRLSPVSGQWEYRSFRDDTAKQLEMMTRVL</sequence>
<gene>
    <name evidence="1" type="ORF">REJC140_02643</name>
</gene>
<evidence type="ECO:0008006" key="3">
    <source>
        <dbReference type="Google" id="ProtNLM"/>
    </source>
</evidence>
<organism evidence="1 2">
    <name type="scientific">Pseudorhizobium endolithicum</name>
    <dbReference type="NCBI Taxonomy" id="1191678"/>
    <lineage>
        <taxon>Bacteria</taxon>
        <taxon>Pseudomonadati</taxon>
        <taxon>Pseudomonadota</taxon>
        <taxon>Alphaproteobacteria</taxon>
        <taxon>Hyphomicrobiales</taxon>
        <taxon>Rhizobiaceae</taxon>
        <taxon>Rhizobium/Agrobacterium group</taxon>
        <taxon>Pseudorhizobium</taxon>
    </lineage>
</organism>